<dbReference type="EMBL" id="BAAAZR010000063">
    <property type="protein sequence ID" value="GAA3846358.1"/>
    <property type="molecule type" value="Genomic_DNA"/>
</dbReference>
<evidence type="ECO:0000313" key="4">
    <source>
        <dbReference type="Proteomes" id="UP001500888"/>
    </source>
</evidence>
<evidence type="ECO:0000313" key="3">
    <source>
        <dbReference type="EMBL" id="GAA3846358.1"/>
    </source>
</evidence>
<feature type="transmembrane region" description="Helical" evidence="2">
    <location>
        <begin position="41"/>
        <end position="61"/>
    </location>
</feature>
<keyword evidence="3" id="KW-0808">Transferase</keyword>
<evidence type="ECO:0000256" key="1">
    <source>
        <dbReference type="SAM" id="MobiDB-lite"/>
    </source>
</evidence>
<feature type="compositionally biased region" description="Pro residues" evidence="1">
    <location>
        <begin position="1"/>
        <end position="22"/>
    </location>
</feature>
<keyword evidence="2" id="KW-0812">Transmembrane</keyword>
<feature type="region of interest" description="Disordered" evidence="1">
    <location>
        <begin position="1"/>
        <end position="32"/>
    </location>
</feature>
<dbReference type="RefSeq" id="WP_344953630.1">
    <property type="nucleotide sequence ID" value="NZ_BAAAZR010000063.1"/>
</dbReference>
<feature type="transmembrane region" description="Helical" evidence="2">
    <location>
        <begin position="457"/>
        <end position="474"/>
    </location>
</feature>
<keyword evidence="3" id="KW-0418">Kinase</keyword>
<accession>A0ABP7JJF9</accession>
<sequence length="482" mass="51479">MTLPAPAPVSPAPATVPAPAESPSPQRRVKRTRTVPGRIRILVGLAVAAVLLLFTTVSIAIGHARDGLTSIGHTAGPQVVATADLYFALSDMDGQIANLLLTGTDSGLGPGRQAMLDRYDEARSQADRAVLQAADLASDDATEQTTVRALLDGLGRYERLASRALVLDEQAGHAAGAPPQEVLDVYRQATDLMRLDLLPKAYNLTLDSGTIVRHSYLAELSAVQAGRVWVGLTGALAILVLLALQIFLTRGFRRILNVPLLVATIVVAGLTVAGVVVLQHEGNVLTEAKEDGFNSVLALSRARAIGNTLHGDESRYLLDPQRADTYEQVYLDKSQAVLYLPGGNLDKYYAAVDAGVAAFPGKADFLGFYGSEASHITLPGQRDAITKVLGLYRSFQQNDRQIRRFATSGRQRDAVRQVMGPAFGAYDEALVDLTALHRKAFDSAVREGDDALGGWNVVPPAAALAAILLILIGVRPRLAEYR</sequence>
<protein>
    <submittedName>
        <fullName evidence="3">Protein kinase G-activating protein GlnX</fullName>
    </submittedName>
</protein>
<gene>
    <name evidence="3" type="primary">glnX</name>
    <name evidence="3" type="ORF">GCM10022226_82410</name>
</gene>
<evidence type="ECO:0000256" key="2">
    <source>
        <dbReference type="SAM" id="Phobius"/>
    </source>
</evidence>
<reference evidence="4" key="1">
    <citation type="journal article" date="2019" name="Int. J. Syst. Evol. Microbiol.">
        <title>The Global Catalogue of Microorganisms (GCM) 10K type strain sequencing project: providing services to taxonomists for standard genome sequencing and annotation.</title>
        <authorList>
            <consortium name="The Broad Institute Genomics Platform"/>
            <consortium name="The Broad Institute Genome Sequencing Center for Infectious Disease"/>
            <person name="Wu L."/>
            <person name="Ma J."/>
        </authorList>
    </citation>
    <scope>NUCLEOTIDE SEQUENCE [LARGE SCALE GENOMIC DNA]</scope>
    <source>
        <strain evidence="4">JCM 16908</strain>
    </source>
</reference>
<name>A0ABP7JJF9_9ACTN</name>
<keyword evidence="2" id="KW-1133">Transmembrane helix</keyword>
<dbReference type="GO" id="GO:0016301">
    <property type="term" value="F:kinase activity"/>
    <property type="evidence" value="ECO:0007669"/>
    <property type="project" value="UniProtKB-KW"/>
</dbReference>
<keyword evidence="2" id="KW-0472">Membrane</keyword>
<feature type="transmembrane region" description="Helical" evidence="2">
    <location>
        <begin position="228"/>
        <end position="248"/>
    </location>
</feature>
<proteinExistence type="predicted"/>
<feature type="transmembrane region" description="Helical" evidence="2">
    <location>
        <begin position="255"/>
        <end position="278"/>
    </location>
</feature>
<keyword evidence="4" id="KW-1185">Reference proteome</keyword>
<dbReference type="Proteomes" id="UP001500888">
    <property type="component" value="Unassembled WGS sequence"/>
</dbReference>
<organism evidence="3 4">
    <name type="scientific">Sphaerisporangium flaviroseum</name>
    <dbReference type="NCBI Taxonomy" id="509199"/>
    <lineage>
        <taxon>Bacteria</taxon>
        <taxon>Bacillati</taxon>
        <taxon>Actinomycetota</taxon>
        <taxon>Actinomycetes</taxon>
        <taxon>Streptosporangiales</taxon>
        <taxon>Streptosporangiaceae</taxon>
        <taxon>Sphaerisporangium</taxon>
    </lineage>
</organism>
<comment type="caution">
    <text evidence="3">The sequence shown here is derived from an EMBL/GenBank/DDBJ whole genome shotgun (WGS) entry which is preliminary data.</text>
</comment>